<organism evidence="1 2">
    <name type="scientific">Mycolicibacterium boenickei</name>
    <dbReference type="NCBI Taxonomy" id="146017"/>
    <lineage>
        <taxon>Bacteria</taxon>
        <taxon>Bacillati</taxon>
        <taxon>Actinomycetota</taxon>
        <taxon>Actinomycetes</taxon>
        <taxon>Mycobacteriales</taxon>
        <taxon>Mycobacteriaceae</taxon>
        <taxon>Mycolicibacterium</taxon>
    </lineage>
</organism>
<evidence type="ECO:0000313" key="2">
    <source>
        <dbReference type="Proteomes" id="UP000466683"/>
    </source>
</evidence>
<keyword evidence="2" id="KW-1185">Reference proteome</keyword>
<gene>
    <name evidence="1" type="ORF">MBOE_11260</name>
</gene>
<proteinExistence type="predicted"/>
<protein>
    <submittedName>
        <fullName evidence="1">Uncharacterized protein</fullName>
    </submittedName>
</protein>
<name>A0ABM7IRQ4_9MYCO</name>
<dbReference type="Proteomes" id="UP000466683">
    <property type="component" value="Chromosome"/>
</dbReference>
<evidence type="ECO:0000313" key="1">
    <source>
        <dbReference type="EMBL" id="BBX89477.1"/>
    </source>
</evidence>
<accession>A0ABM7IRQ4</accession>
<sequence>MSGQSGAAEAEGIAMGVAIVPSAAAAVTAAMPARADTLRTPTNHFYHCCHSNAQAYQARVTGITYQ</sequence>
<reference evidence="1 2" key="1">
    <citation type="journal article" date="2019" name="Emerg. Microbes Infect.">
        <title>Comprehensive subspecies identification of 175 nontuberculous mycobacteria species based on 7547 genomic profiles.</title>
        <authorList>
            <person name="Matsumoto Y."/>
            <person name="Kinjo T."/>
            <person name="Motooka D."/>
            <person name="Nabeya D."/>
            <person name="Jung N."/>
            <person name="Uechi K."/>
            <person name="Horii T."/>
            <person name="Iida T."/>
            <person name="Fujita J."/>
            <person name="Nakamura S."/>
        </authorList>
    </citation>
    <scope>NUCLEOTIDE SEQUENCE [LARGE SCALE GENOMIC DNA]</scope>
    <source>
        <strain evidence="1 2">JCM 15653</strain>
    </source>
</reference>
<dbReference type="EMBL" id="AP022579">
    <property type="protein sequence ID" value="BBX89477.1"/>
    <property type="molecule type" value="Genomic_DNA"/>
</dbReference>